<evidence type="ECO:0000313" key="4">
    <source>
        <dbReference type="EMBL" id="PAV27374.1"/>
    </source>
</evidence>
<evidence type="ECO:0000256" key="2">
    <source>
        <dbReference type="PROSITE-ProRule" id="PRU00110"/>
    </source>
</evidence>
<dbReference type="GO" id="GO:0043424">
    <property type="term" value="F:protein histidine kinase binding"/>
    <property type="evidence" value="ECO:0007669"/>
    <property type="project" value="InterPro"/>
</dbReference>
<name>A0A2A2I7V0_9GAMM</name>
<comment type="caution">
    <text evidence="4">The sequence shown here is derived from an EMBL/GenBank/DDBJ whole genome shotgun (WGS) entry which is preliminary data.</text>
</comment>
<keyword evidence="4" id="KW-0808">Transferase</keyword>
<dbReference type="InterPro" id="IPR036641">
    <property type="entry name" value="HPT_dom_sf"/>
</dbReference>
<reference evidence="4 5" key="1">
    <citation type="submission" date="2017-07" db="EMBL/GenBank/DDBJ databases">
        <title>Tamlnaduibacter salinus (Mi-7) genome sequencing.</title>
        <authorList>
            <person name="Verma A."/>
            <person name="Krishnamurthi S."/>
        </authorList>
    </citation>
    <scope>NUCLEOTIDE SEQUENCE [LARGE SCALE GENOMIC DNA]</scope>
    <source>
        <strain evidence="4 5">Mi-7</strain>
    </source>
</reference>
<feature type="domain" description="HPt" evidence="3">
    <location>
        <begin position="19"/>
        <end position="115"/>
    </location>
</feature>
<proteinExistence type="predicted"/>
<dbReference type="PROSITE" id="PS50894">
    <property type="entry name" value="HPT"/>
    <property type="match status" value="1"/>
</dbReference>
<dbReference type="AlphaFoldDB" id="A0A2A2I7V0"/>
<dbReference type="SMART" id="SM00073">
    <property type="entry name" value="HPT"/>
    <property type="match status" value="1"/>
</dbReference>
<keyword evidence="5" id="KW-1185">Reference proteome</keyword>
<dbReference type="GO" id="GO:0005737">
    <property type="term" value="C:cytoplasm"/>
    <property type="evidence" value="ECO:0007669"/>
    <property type="project" value="TreeGrafter"/>
</dbReference>
<accession>A0A2A2I7V0</accession>
<feature type="modified residue" description="Phosphohistidine" evidence="2">
    <location>
        <position position="58"/>
    </location>
</feature>
<dbReference type="Gene3D" id="1.20.120.160">
    <property type="entry name" value="HPT domain"/>
    <property type="match status" value="1"/>
</dbReference>
<dbReference type="InterPro" id="IPR045871">
    <property type="entry name" value="AHP1-5/YPD1"/>
</dbReference>
<keyword evidence="2" id="KW-0597">Phosphoprotein</keyword>
<gene>
    <name evidence="4" type="ORF">CF392_01020</name>
</gene>
<evidence type="ECO:0000313" key="5">
    <source>
        <dbReference type="Proteomes" id="UP000218332"/>
    </source>
</evidence>
<dbReference type="Proteomes" id="UP000218332">
    <property type="component" value="Unassembled WGS sequence"/>
</dbReference>
<dbReference type="PANTHER" id="PTHR28242:SF52">
    <property type="entry name" value="PHOSPHORELAY INTERMEDIATE PROTEIN YPD1"/>
    <property type="match status" value="1"/>
</dbReference>
<evidence type="ECO:0000259" key="3">
    <source>
        <dbReference type="PROSITE" id="PS50894"/>
    </source>
</evidence>
<sequence>MTETPHLDTEALTELQEVMEDEFDVLIQTFLSDSEGRIRALWQALESSDEESFRKSAHSFKGSCINIGAPRLGEHCFYAEQAARAGRLQDAGDSLRAIESEFEAVTDALNELLQR</sequence>
<dbReference type="PANTHER" id="PTHR28242">
    <property type="entry name" value="PHOSPHORELAY INTERMEDIATE PROTEIN YPD1"/>
    <property type="match status" value="1"/>
</dbReference>
<dbReference type="GO" id="GO:0000160">
    <property type="term" value="P:phosphorelay signal transduction system"/>
    <property type="evidence" value="ECO:0007669"/>
    <property type="project" value="UniProtKB-KW"/>
</dbReference>
<dbReference type="EMBL" id="NMPM01000006">
    <property type="protein sequence ID" value="PAV27374.1"/>
    <property type="molecule type" value="Genomic_DNA"/>
</dbReference>
<protein>
    <submittedName>
        <fullName evidence="4">Histidine kinase</fullName>
    </submittedName>
</protein>
<keyword evidence="4" id="KW-0418">Kinase</keyword>
<dbReference type="GO" id="GO:0009927">
    <property type="term" value="F:histidine phosphotransfer kinase activity"/>
    <property type="evidence" value="ECO:0007669"/>
    <property type="project" value="InterPro"/>
</dbReference>
<evidence type="ECO:0000256" key="1">
    <source>
        <dbReference type="ARBA" id="ARBA00023012"/>
    </source>
</evidence>
<dbReference type="SUPFAM" id="SSF47226">
    <property type="entry name" value="Histidine-containing phosphotransfer domain, HPT domain"/>
    <property type="match status" value="1"/>
</dbReference>
<dbReference type="InterPro" id="IPR008207">
    <property type="entry name" value="Sig_transdc_His_kin_Hpt_dom"/>
</dbReference>
<keyword evidence="1" id="KW-0902">Two-component regulatory system</keyword>
<organism evidence="4 5">
    <name type="scientific">Tamilnaduibacter salinus</name>
    <dbReference type="NCBI Taxonomy" id="1484056"/>
    <lineage>
        <taxon>Bacteria</taxon>
        <taxon>Pseudomonadati</taxon>
        <taxon>Pseudomonadota</taxon>
        <taxon>Gammaproteobacteria</taxon>
        <taxon>Pseudomonadales</taxon>
        <taxon>Marinobacteraceae</taxon>
        <taxon>Tamilnaduibacter</taxon>
    </lineage>
</organism>
<dbReference type="Pfam" id="PF01627">
    <property type="entry name" value="Hpt"/>
    <property type="match status" value="1"/>
</dbReference>
<dbReference type="CDD" id="cd00088">
    <property type="entry name" value="HPT"/>
    <property type="match status" value="1"/>
</dbReference>
<dbReference type="RefSeq" id="WP_095609610.1">
    <property type="nucleotide sequence ID" value="NZ_NMPM01000006.1"/>
</dbReference>